<gene>
    <name evidence="2" type="ORF">GCM10009682_47040</name>
</gene>
<keyword evidence="1" id="KW-0560">Oxidoreductase</keyword>
<dbReference type="PRINTS" id="PR00081">
    <property type="entry name" value="GDHRDH"/>
</dbReference>
<dbReference type="RefSeq" id="WP_344136361.1">
    <property type="nucleotide sequence ID" value="NZ_BAAALT010000182.1"/>
</dbReference>
<accession>A0ABP4YPA4</accession>
<dbReference type="PANTHER" id="PTHR43157">
    <property type="entry name" value="PHOSPHATIDYLINOSITOL-GLYCAN BIOSYNTHESIS CLASS F PROTEIN-RELATED"/>
    <property type="match status" value="1"/>
</dbReference>
<organism evidence="2 3">
    <name type="scientific">Luedemannella flava</name>
    <dbReference type="NCBI Taxonomy" id="349316"/>
    <lineage>
        <taxon>Bacteria</taxon>
        <taxon>Bacillati</taxon>
        <taxon>Actinomycetota</taxon>
        <taxon>Actinomycetes</taxon>
        <taxon>Micromonosporales</taxon>
        <taxon>Micromonosporaceae</taxon>
        <taxon>Luedemannella</taxon>
    </lineage>
</organism>
<dbReference type="SUPFAM" id="SSF51735">
    <property type="entry name" value="NAD(P)-binding Rossmann-fold domains"/>
    <property type="match status" value="1"/>
</dbReference>
<dbReference type="EMBL" id="BAAALT010000182">
    <property type="protein sequence ID" value="GAA1821490.1"/>
    <property type="molecule type" value="Genomic_DNA"/>
</dbReference>
<sequence length="292" mass="32129">MDSKIILVTGATNGLGREEAKALLAQGHTVILHGRNREKTLTVQKELVAETGNPNTDVLIADLESLAEVKAMAQEFTAKYDRLDVLVNNAGNQYGTRWAGTAEGHEKTMAVNLFAPVLLSLLLIDSLKKSPRARIVTVSSASHAQGGKPFIDDIELKDNYSFRRAYGLSKLYVIWAMRSLRKHLSEQGIETIDVNTTHPGIALTNLGGSEKRPWYMTVIYTVGRPLAPLLMRTAAQGAAPTIYAATSPEVEGLSDRYYGPKGLEQVSERHYTPANEAAVWNYCMKVVDPYLR</sequence>
<dbReference type="Proteomes" id="UP001500218">
    <property type="component" value="Unassembled WGS sequence"/>
</dbReference>
<dbReference type="Pfam" id="PF00106">
    <property type="entry name" value="adh_short"/>
    <property type="match status" value="1"/>
</dbReference>
<dbReference type="Gene3D" id="3.40.50.720">
    <property type="entry name" value="NAD(P)-binding Rossmann-like Domain"/>
    <property type="match status" value="1"/>
</dbReference>
<dbReference type="InterPro" id="IPR002347">
    <property type="entry name" value="SDR_fam"/>
</dbReference>
<comment type="caution">
    <text evidence="2">The sequence shown here is derived from an EMBL/GenBank/DDBJ whole genome shotgun (WGS) entry which is preliminary data.</text>
</comment>
<evidence type="ECO:0000313" key="3">
    <source>
        <dbReference type="Proteomes" id="UP001500218"/>
    </source>
</evidence>
<evidence type="ECO:0000256" key="1">
    <source>
        <dbReference type="ARBA" id="ARBA00023002"/>
    </source>
</evidence>
<protein>
    <submittedName>
        <fullName evidence="2">SDR family NAD(P)-dependent oxidoreductase</fullName>
    </submittedName>
</protein>
<reference evidence="3" key="1">
    <citation type="journal article" date="2019" name="Int. J. Syst. Evol. Microbiol.">
        <title>The Global Catalogue of Microorganisms (GCM) 10K type strain sequencing project: providing services to taxonomists for standard genome sequencing and annotation.</title>
        <authorList>
            <consortium name="The Broad Institute Genomics Platform"/>
            <consortium name="The Broad Institute Genome Sequencing Center for Infectious Disease"/>
            <person name="Wu L."/>
            <person name="Ma J."/>
        </authorList>
    </citation>
    <scope>NUCLEOTIDE SEQUENCE [LARGE SCALE GENOMIC DNA]</scope>
    <source>
        <strain evidence="3">JCM 13250</strain>
    </source>
</reference>
<dbReference type="InterPro" id="IPR036291">
    <property type="entry name" value="NAD(P)-bd_dom_sf"/>
</dbReference>
<keyword evidence="3" id="KW-1185">Reference proteome</keyword>
<dbReference type="PANTHER" id="PTHR43157:SF31">
    <property type="entry name" value="PHOSPHATIDYLINOSITOL-GLYCAN BIOSYNTHESIS CLASS F PROTEIN"/>
    <property type="match status" value="1"/>
</dbReference>
<name>A0ABP4YPA4_9ACTN</name>
<proteinExistence type="predicted"/>
<evidence type="ECO:0000313" key="2">
    <source>
        <dbReference type="EMBL" id="GAA1821490.1"/>
    </source>
</evidence>